<dbReference type="Proteomes" id="UP000492821">
    <property type="component" value="Unassembled WGS sequence"/>
</dbReference>
<sequence>MSVSFTHCTCHCPEKRLNDDDHATNQKRIPVISGSTAPNIAIEKEPQKPLNRQMTEVFFLAEGKVLLNGLPIVLVLAGRGKSQLGQGRVCRFSGKHAFMTFVDGSNYWELMIGLDLWPGVAGGERPHSSSKQLYDLSAAIRDDSE</sequence>
<reference evidence="1" key="1">
    <citation type="journal article" date="2013" name="Genetics">
        <title>The draft genome and transcriptome of Panagrellus redivivus are shaped by the harsh demands of a free-living lifestyle.</title>
        <authorList>
            <person name="Srinivasan J."/>
            <person name="Dillman A.R."/>
            <person name="Macchietto M.G."/>
            <person name="Heikkinen L."/>
            <person name="Lakso M."/>
            <person name="Fracchia K.M."/>
            <person name="Antoshechkin I."/>
            <person name="Mortazavi A."/>
            <person name="Wong G."/>
            <person name="Sternberg P.W."/>
        </authorList>
    </citation>
    <scope>NUCLEOTIDE SEQUENCE [LARGE SCALE GENOMIC DNA]</scope>
    <source>
        <strain evidence="1">MT8872</strain>
    </source>
</reference>
<dbReference type="AlphaFoldDB" id="A0A7E4VS13"/>
<proteinExistence type="predicted"/>
<name>A0A7E4VS13_PANRE</name>
<evidence type="ECO:0000313" key="2">
    <source>
        <dbReference type="WBParaSite" id="Pan_g2721.t1"/>
    </source>
</evidence>
<accession>A0A7E4VS13</accession>
<protein>
    <submittedName>
        <fullName evidence="2">NTR domain-containing protein</fullName>
    </submittedName>
</protein>
<keyword evidence="1" id="KW-1185">Reference proteome</keyword>
<dbReference type="WBParaSite" id="Pan_g2721.t1">
    <property type="protein sequence ID" value="Pan_g2721.t1"/>
    <property type="gene ID" value="Pan_g2721"/>
</dbReference>
<reference evidence="2" key="2">
    <citation type="submission" date="2020-10" db="UniProtKB">
        <authorList>
            <consortium name="WormBaseParasite"/>
        </authorList>
    </citation>
    <scope>IDENTIFICATION</scope>
</reference>
<organism evidence="1 2">
    <name type="scientific">Panagrellus redivivus</name>
    <name type="common">Microworm</name>
    <dbReference type="NCBI Taxonomy" id="6233"/>
    <lineage>
        <taxon>Eukaryota</taxon>
        <taxon>Metazoa</taxon>
        <taxon>Ecdysozoa</taxon>
        <taxon>Nematoda</taxon>
        <taxon>Chromadorea</taxon>
        <taxon>Rhabditida</taxon>
        <taxon>Tylenchina</taxon>
        <taxon>Panagrolaimomorpha</taxon>
        <taxon>Panagrolaimoidea</taxon>
        <taxon>Panagrolaimidae</taxon>
        <taxon>Panagrellus</taxon>
    </lineage>
</organism>
<evidence type="ECO:0000313" key="1">
    <source>
        <dbReference type="Proteomes" id="UP000492821"/>
    </source>
</evidence>